<feature type="signal peptide" evidence="6">
    <location>
        <begin position="1"/>
        <end position="22"/>
    </location>
</feature>
<dbReference type="InterPro" id="IPR001466">
    <property type="entry name" value="Beta-lactam-related"/>
</dbReference>
<dbReference type="InterPro" id="IPR036962">
    <property type="entry name" value="Glyco_hydro_3_N_sf"/>
</dbReference>
<dbReference type="InterPro" id="IPR017853">
    <property type="entry name" value="GH"/>
</dbReference>
<evidence type="ECO:0000259" key="9">
    <source>
        <dbReference type="Pfam" id="PF01915"/>
    </source>
</evidence>
<evidence type="ECO:0000313" key="10">
    <source>
        <dbReference type="EMBL" id="WKN38996.1"/>
    </source>
</evidence>
<comment type="catalytic activity">
    <reaction evidence="1">
        <text>Hydrolysis of terminal non-reducing N-acetyl-D-hexosamine residues in N-acetyl-beta-D-hexosaminides.</text>
        <dbReference type="EC" id="3.2.1.52"/>
    </reaction>
</comment>
<dbReference type="SUPFAM" id="SSF52279">
    <property type="entry name" value="Beta-D-glucan exohydrolase, C-terminal domain"/>
    <property type="match status" value="1"/>
</dbReference>
<feature type="domain" description="Beta-lactamase-related" evidence="7">
    <location>
        <begin position="598"/>
        <end position="962"/>
    </location>
</feature>
<dbReference type="GO" id="GO:0004563">
    <property type="term" value="F:beta-N-acetylhexosaminidase activity"/>
    <property type="evidence" value="ECO:0007669"/>
    <property type="project" value="UniProtKB-EC"/>
</dbReference>
<keyword evidence="4 10" id="KW-0378">Hydrolase</keyword>
<dbReference type="InterPro" id="IPR050226">
    <property type="entry name" value="NagZ_Beta-hexosaminidase"/>
</dbReference>
<dbReference type="SUPFAM" id="SSF56601">
    <property type="entry name" value="beta-lactamase/transpeptidase-like"/>
    <property type="match status" value="1"/>
</dbReference>
<evidence type="ECO:0000256" key="3">
    <source>
        <dbReference type="ARBA" id="ARBA00012663"/>
    </source>
</evidence>
<evidence type="ECO:0000256" key="2">
    <source>
        <dbReference type="ARBA" id="ARBA00005336"/>
    </source>
</evidence>
<dbReference type="AlphaFoldDB" id="A0AA49JFV9"/>
<evidence type="ECO:0000256" key="6">
    <source>
        <dbReference type="SAM" id="SignalP"/>
    </source>
</evidence>
<evidence type="ECO:0000256" key="1">
    <source>
        <dbReference type="ARBA" id="ARBA00001231"/>
    </source>
</evidence>
<evidence type="ECO:0000259" key="7">
    <source>
        <dbReference type="Pfam" id="PF00144"/>
    </source>
</evidence>
<dbReference type="Gene3D" id="3.40.50.1700">
    <property type="entry name" value="Glycoside hydrolase family 3 C-terminal domain"/>
    <property type="match status" value="1"/>
</dbReference>
<feature type="domain" description="Glycoside hydrolase family 3 C-terminal" evidence="9">
    <location>
        <begin position="401"/>
        <end position="564"/>
    </location>
</feature>
<protein>
    <recommendedName>
        <fullName evidence="3">beta-N-acetylhexosaminidase</fullName>
        <ecNumber evidence="3">3.2.1.52</ecNumber>
    </recommendedName>
</protein>
<keyword evidence="5" id="KW-0326">Glycosidase</keyword>
<evidence type="ECO:0000259" key="8">
    <source>
        <dbReference type="Pfam" id="PF00933"/>
    </source>
</evidence>
<dbReference type="InterPro" id="IPR036881">
    <property type="entry name" value="Glyco_hydro_3_C_sf"/>
</dbReference>
<keyword evidence="6" id="KW-0732">Signal</keyword>
<dbReference type="Pfam" id="PF00933">
    <property type="entry name" value="Glyco_hydro_3"/>
    <property type="match status" value="1"/>
</dbReference>
<accession>A0AA49JFV9</accession>
<dbReference type="PANTHER" id="PTHR30480">
    <property type="entry name" value="BETA-HEXOSAMINIDASE-RELATED"/>
    <property type="match status" value="1"/>
</dbReference>
<dbReference type="PANTHER" id="PTHR30480:SF13">
    <property type="entry name" value="BETA-HEXOSAMINIDASE"/>
    <property type="match status" value="1"/>
</dbReference>
<name>A0AA49JFV9_9BACT</name>
<gene>
    <name evidence="10" type="ORF">K4G66_09810</name>
</gene>
<sequence length="989" mass="110922">MSIRRFSFAFLYSFFTILTVFAADKPPFLQYTHSPWVDSVFQTLSPDERIAQLIVAAAYSNRGAEHKQEVLRLINEHKIGGLIFFQGGPGRQSRLLNDYQKASEVPLIVAMDAEWGIGMRLDSTISYPFQMTLGAIQDDSMLYQMGLEVARQMKRAGMHMNFAPVVDVNNNPANPVINFRSFGEDKYNVAHKGIAYMRGMQDEHILTTAKHFPGHGDTDTDSHYALPQINHPRTRLDSLELFPFREMVNAGVGGVMVAHLNIPALDQTPGRPSTLSKPIITDLLKDTLGFEGLIVTDAMNMKGVTAGNQPGVVDKDAILAGNDMLEFTEDVPRAIAEIRKAIEQGLITQEEIDERCRKILAIKQWVGLDKYQPVEVKSIANEINTPTGELLNRKLMEAALTVLENKNDLLPIRRLDTLTIASVAIGAKGSITSFQKMLGMYTKVDHFKIDTDAGASAVSTLKGNVADYDIVLVSLHDDSKYPRNRLSLSSAVQGLMRELSQRDRTVLTVFKNPYVLDKLPNPQEADALIMTYQDNRQAEELAAQLIFGGVGANGKLPVSIGDKYQAGDGLDVMGDIRFNYTLPEDAGMDSRILYTRIDSLVNEAITKKAIPGCQVLVAKDRKVVMYKAYGLHEYSDTVQVQPDDLYDLASITKISSALPALMKLHDEGKFDLSAGLEEYLPYFKNSNKAGVPMRDILAHQARFKSWIAYWQSTLRDNGSYKWFTIKADSSRRFPTRLTDNMWLHRKYKKKIYKAIKKSPLEDEKKYLYSGLAFYLFPAIVEKLTGEDFVTYINETFYGPLGATTLTYHPLEKFSLSRIVPTENDYLFRHQPIHGPVHDEGAIMMGGVSANAGLFANANDLAKLMQMYLDGGEYGGQRYISEATMQEFTRYQFPENDNRRGLGFDKPNLERSPNGNAAVDASDASFGHSGFTGTFTWADPEYGLLYVFMSNRVHPTRDNTRLYQLNTRTNIQQVLYDAIIDETSWSMEGK</sequence>
<evidence type="ECO:0000256" key="5">
    <source>
        <dbReference type="ARBA" id="ARBA00023295"/>
    </source>
</evidence>
<reference evidence="10" key="1">
    <citation type="journal article" date="2023" name="Comput. Struct. Biotechnol. J.">
        <title>Discovery of a novel marine Bacteroidetes with a rich repertoire of carbohydrate-active enzymes.</title>
        <authorList>
            <person name="Chen B."/>
            <person name="Liu G."/>
            <person name="Chen Q."/>
            <person name="Wang H."/>
            <person name="Liu L."/>
            <person name="Tang K."/>
        </authorList>
    </citation>
    <scope>NUCLEOTIDE SEQUENCE</scope>
    <source>
        <strain evidence="10">TK19036</strain>
    </source>
</reference>
<dbReference type="GO" id="GO:0005975">
    <property type="term" value="P:carbohydrate metabolic process"/>
    <property type="evidence" value="ECO:0007669"/>
    <property type="project" value="InterPro"/>
</dbReference>
<dbReference type="Pfam" id="PF00144">
    <property type="entry name" value="Beta-lactamase"/>
    <property type="match status" value="1"/>
</dbReference>
<feature type="chain" id="PRO_5041457755" description="beta-N-acetylhexosaminidase" evidence="6">
    <location>
        <begin position="23"/>
        <end position="989"/>
    </location>
</feature>
<proteinExistence type="inferred from homology"/>
<evidence type="ECO:0000256" key="4">
    <source>
        <dbReference type="ARBA" id="ARBA00022801"/>
    </source>
</evidence>
<feature type="domain" description="Glycoside hydrolase family 3 N-terminal" evidence="8">
    <location>
        <begin position="47"/>
        <end position="361"/>
    </location>
</feature>
<dbReference type="EMBL" id="CP120682">
    <property type="protein sequence ID" value="WKN38996.1"/>
    <property type="molecule type" value="Genomic_DNA"/>
</dbReference>
<dbReference type="GO" id="GO:0009254">
    <property type="term" value="P:peptidoglycan turnover"/>
    <property type="evidence" value="ECO:0007669"/>
    <property type="project" value="TreeGrafter"/>
</dbReference>
<dbReference type="InterPro" id="IPR002772">
    <property type="entry name" value="Glyco_hydro_3_C"/>
</dbReference>
<dbReference type="InterPro" id="IPR012338">
    <property type="entry name" value="Beta-lactam/transpept-like"/>
</dbReference>
<comment type="similarity">
    <text evidence="2">Belongs to the glycosyl hydrolase 3 family.</text>
</comment>
<reference evidence="10" key="2">
    <citation type="journal article" date="2024" name="Antonie Van Leeuwenhoek">
        <title>Roseihalotalea indica gen. nov., sp. nov., a halophilic Bacteroidetes from mesopelagic Southwest Indian Ocean with higher carbohydrate metabolic potential.</title>
        <authorList>
            <person name="Chen B."/>
            <person name="Zhang M."/>
            <person name="Lin D."/>
            <person name="Ye J."/>
            <person name="Tang K."/>
        </authorList>
    </citation>
    <scope>NUCLEOTIDE SEQUENCE</scope>
    <source>
        <strain evidence="10">TK19036</strain>
    </source>
</reference>
<dbReference type="PRINTS" id="PR00133">
    <property type="entry name" value="GLHYDRLASE3"/>
</dbReference>
<dbReference type="Pfam" id="PF01915">
    <property type="entry name" value="Glyco_hydro_3_C"/>
    <property type="match status" value="1"/>
</dbReference>
<dbReference type="EC" id="3.2.1.52" evidence="3"/>
<dbReference type="Gene3D" id="3.20.20.300">
    <property type="entry name" value="Glycoside hydrolase, family 3, N-terminal domain"/>
    <property type="match status" value="1"/>
</dbReference>
<organism evidence="10">
    <name type="scientific">Roseihalotalea indica</name>
    <dbReference type="NCBI Taxonomy" id="2867963"/>
    <lineage>
        <taxon>Bacteria</taxon>
        <taxon>Pseudomonadati</taxon>
        <taxon>Bacteroidota</taxon>
        <taxon>Cytophagia</taxon>
        <taxon>Cytophagales</taxon>
        <taxon>Catalimonadaceae</taxon>
        <taxon>Roseihalotalea</taxon>
    </lineage>
</organism>
<dbReference type="Gene3D" id="3.40.710.10">
    <property type="entry name" value="DD-peptidase/beta-lactamase superfamily"/>
    <property type="match status" value="1"/>
</dbReference>
<dbReference type="InterPro" id="IPR001764">
    <property type="entry name" value="Glyco_hydro_3_N"/>
</dbReference>
<dbReference type="SUPFAM" id="SSF51445">
    <property type="entry name" value="(Trans)glycosidases"/>
    <property type="match status" value="1"/>
</dbReference>